<dbReference type="InterPro" id="IPR007541">
    <property type="entry name" value="Uncharacterised_BSP"/>
</dbReference>
<dbReference type="Proteomes" id="UP000887577">
    <property type="component" value="Unplaced"/>
</dbReference>
<protein>
    <submittedName>
        <fullName evidence="3">SCP domain-containing protein</fullName>
    </submittedName>
</protein>
<dbReference type="Pfam" id="PF04450">
    <property type="entry name" value="BSP"/>
    <property type="match status" value="1"/>
</dbReference>
<dbReference type="SUPFAM" id="SSF55797">
    <property type="entry name" value="PR-1-like"/>
    <property type="match status" value="2"/>
</dbReference>
<dbReference type="AlphaFoldDB" id="A0A914YLZ3"/>
<dbReference type="InterPro" id="IPR035940">
    <property type="entry name" value="CAP_sf"/>
</dbReference>
<dbReference type="InterPro" id="IPR014044">
    <property type="entry name" value="CAP_dom"/>
</dbReference>
<sequence length="672" mass="72000">MSLVTDPSYDGAAYNQASKIVVGGNYAKTHPNDIGMIAHETFHSVQAYTHEVPSWITEGLANYVGNEFSESGQSLGKYISTDHYTQGYSAAAKFFAYLEQRFPGIVKSVDSIMRNGQHGEGQFWITLTGYPADQLWDAYVQANAAVCPSGNGVTTWNNAARDLALKLMNDKRSEIANGTFTMSNGAIAPAAKNMNKLTYSCEYEEAAQNYVNTCNDSNLLDYAFGSNIGLPWVVNSINDALTTSVPYYFSFIAANQNGNAMLMGGEGHFAYDNATTIGCGITTSPCWPNIKTALFCFVGPILPTSSPVYTVGSKCTSNSHCTRTTNPVCDIQSGLCIGTSTLTPTTTTTMTTVAPTTTTSQISPSMPGCSNGNGVTTWNNPARLYALQLMNDKRSEIANGTFKISNGVIAPAAKNMNKLSYSCEYETAAQSYVNTCNSSFLLGEAFGFSIGFPWLVNSINESLTIGVPYYFGFSVSNQNGNAMLTEGAAYFGYDNAKAIGCGFTTTPCSSGIKTDLFCIVGPILPASSPVYTIGSKCISNSQCTKPDYSICDVQSGLCLFSSQPATSTTPAPSPTQITLTFYDDLYFNGESKAWNGSGNACDNFLSDNFNDRVESVNTGNGCVMLYETRDCQGESVKLDPNCGLQQGCCPYHSSLAHDCKGFVNKASSHKLC</sequence>
<dbReference type="InterPro" id="IPR011024">
    <property type="entry name" value="G_crystallin-like"/>
</dbReference>
<keyword evidence="2" id="KW-1185">Reference proteome</keyword>
<evidence type="ECO:0000313" key="3">
    <source>
        <dbReference type="WBParaSite" id="PSU_v2.g20591.t1"/>
    </source>
</evidence>
<feature type="domain" description="SCP" evidence="1">
    <location>
        <begin position="159"/>
        <end position="303"/>
    </location>
</feature>
<dbReference type="Pfam" id="PF00188">
    <property type="entry name" value="CAP"/>
    <property type="match status" value="2"/>
</dbReference>
<dbReference type="WBParaSite" id="PSU_v2.g20591.t1">
    <property type="protein sequence ID" value="PSU_v2.g20591.t1"/>
    <property type="gene ID" value="PSU_v2.g20591"/>
</dbReference>
<name>A0A914YLZ3_9BILA</name>
<accession>A0A914YLZ3</accession>
<evidence type="ECO:0000259" key="1">
    <source>
        <dbReference type="SMART" id="SM00198"/>
    </source>
</evidence>
<reference evidence="3" key="1">
    <citation type="submission" date="2022-11" db="UniProtKB">
        <authorList>
            <consortium name="WormBaseParasite"/>
        </authorList>
    </citation>
    <scope>IDENTIFICATION</scope>
</reference>
<dbReference type="Gene3D" id="2.60.20.10">
    <property type="entry name" value="Crystallins"/>
    <property type="match status" value="1"/>
</dbReference>
<evidence type="ECO:0000313" key="2">
    <source>
        <dbReference type="Proteomes" id="UP000887577"/>
    </source>
</evidence>
<dbReference type="SMART" id="SM00198">
    <property type="entry name" value="SCP"/>
    <property type="match status" value="1"/>
</dbReference>
<proteinExistence type="predicted"/>
<dbReference type="CDD" id="cd05380">
    <property type="entry name" value="CAP_euk"/>
    <property type="match status" value="2"/>
</dbReference>
<organism evidence="2 3">
    <name type="scientific">Panagrolaimus superbus</name>
    <dbReference type="NCBI Taxonomy" id="310955"/>
    <lineage>
        <taxon>Eukaryota</taxon>
        <taxon>Metazoa</taxon>
        <taxon>Ecdysozoa</taxon>
        <taxon>Nematoda</taxon>
        <taxon>Chromadorea</taxon>
        <taxon>Rhabditida</taxon>
        <taxon>Tylenchina</taxon>
        <taxon>Panagrolaimomorpha</taxon>
        <taxon>Panagrolaimoidea</taxon>
        <taxon>Panagrolaimidae</taxon>
        <taxon>Panagrolaimus</taxon>
    </lineage>
</organism>
<dbReference type="SUPFAM" id="SSF49695">
    <property type="entry name" value="gamma-Crystallin-like"/>
    <property type="match status" value="1"/>
</dbReference>
<dbReference type="Gene3D" id="3.40.33.10">
    <property type="entry name" value="CAP"/>
    <property type="match status" value="2"/>
</dbReference>